<dbReference type="Proteomes" id="UP001233535">
    <property type="component" value="Unassembled WGS sequence"/>
</dbReference>
<dbReference type="PIRSF" id="PIRSF005610">
    <property type="entry name" value="SirB"/>
    <property type="match status" value="1"/>
</dbReference>
<keyword evidence="3" id="KW-1185">Reference proteome</keyword>
<dbReference type="EMBL" id="JARUHG010000003">
    <property type="protein sequence ID" value="MDR0183403.1"/>
    <property type="molecule type" value="Genomic_DNA"/>
</dbReference>
<evidence type="ECO:0000313" key="2">
    <source>
        <dbReference type="EMBL" id="MDR0183403.1"/>
    </source>
</evidence>
<dbReference type="InterPro" id="IPR007360">
    <property type="entry name" value="SirB"/>
</dbReference>
<keyword evidence="1" id="KW-1133">Transmembrane helix</keyword>
<feature type="transmembrane region" description="Helical" evidence="1">
    <location>
        <begin position="12"/>
        <end position="32"/>
    </location>
</feature>
<proteinExistence type="predicted"/>
<dbReference type="PANTHER" id="PTHR39594">
    <property type="entry name" value="PROTEIN YCHQ"/>
    <property type="match status" value="1"/>
</dbReference>
<keyword evidence="1" id="KW-0472">Membrane</keyword>
<dbReference type="RefSeq" id="WP_309262562.1">
    <property type="nucleotide sequence ID" value="NZ_JARUHG010000003.1"/>
</dbReference>
<dbReference type="PANTHER" id="PTHR39594:SF1">
    <property type="entry name" value="PROTEIN YCHQ"/>
    <property type="match status" value="1"/>
</dbReference>
<keyword evidence="1" id="KW-0812">Transmembrane</keyword>
<comment type="caution">
    <text evidence="2">The sequence shown here is derived from an EMBL/GenBank/DDBJ whole genome shotgun (WGS) entry which is preliminary data.</text>
</comment>
<sequence>MFEFYPQIKLVHIAAIACSGVLFFLRGSSALAGMRWPMAAPVRYLSYAIDTVLLTAAMMLLTILPGAFFANGWLLAKVLLVVLYVVLGIVAMRARRTRIRVACFLLAMIAYAQIYAIARAHDPLGMLHSLT</sequence>
<dbReference type="Pfam" id="PF04247">
    <property type="entry name" value="SirB"/>
    <property type="match status" value="1"/>
</dbReference>
<evidence type="ECO:0000256" key="1">
    <source>
        <dbReference type="SAM" id="Phobius"/>
    </source>
</evidence>
<reference evidence="2 3" key="1">
    <citation type="submission" date="2023-04" db="EMBL/GenBank/DDBJ databases">
        <title>Lysobacter sp. strain UC isolated from soil sample.</title>
        <authorList>
            <person name="Choksket S."/>
            <person name="Harshvardhan F."/>
            <person name="Rana R."/>
            <person name="Patil P.B."/>
            <person name="Korpole S."/>
        </authorList>
    </citation>
    <scope>NUCLEOTIDE SEQUENCE [LARGE SCALE GENOMIC DNA]</scope>
    <source>
        <strain evidence="2 3">UC</strain>
    </source>
</reference>
<protein>
    <submittedName>
        <fullName evidence="2">SirB2 family protein</fullName>
    </submittedName>
</protein>
<feature type="transmembrane region" description="Helical" evidence="1">
    <location>
        <begin position="99"/>
        <end position="118"/>
    </location>
</feature>
<organism evidence="2 3">
    <name type="scientific">Lysobacter arvi</name>
    <dbReference type="NCBI Taxonomy" id="3038776"/>
    <lineage>
        <taxon>Bacteria</taxon>
        <taxon>Pseudomonadati</taxon>
        <taxon>Pseudomonadota</taxon>
        <taxon>Gammaproteobacteria</taxon>
        <taxon>Lysobacterales</taxon>
        <taxon>Lysobacteraceae</taxon>
        <taxon>Lysobacter</taxon>
    </lineage>
</organism>
<name>A0ABU1CE05_9GAMM</name>
<feature type="transmembrane region" description="Helical" evidence="1">
    <location>
        <begin position="44"/>
        <end position="68"/>
    </location>
</feature>
<accession>A0ABU1CE05</accession>
<gene>
    <name evidence="2" type="ORF">P8609_10565</name>
</gene>
<evidence type="ECO:0000313" key="3">
    <source>
        <dbReference type="Proteomes" id="UP001233535"/>
    </source>
</evidence>
<feature type="transmembrane region" description="Helical" evidence="1">
    <location>
        <begin position="74"/>
        <end position="92"/>
    </location>
</feature>